<protein>
    <recommendedName>
        <fullName evidence="3">Nucleotidyl transferase AbiEii/AbiGii toxin family protein</fullName>
    </recommendedName>
</protein>
<dbReference type="Pfam" id="PF08843">
    <property type="entry name" value="AbiEii"/>
    <property type="match status" value="1"/>
</dbReference>
<dbReference type="AlphaFoldDB" id="A0A1F7YL16"/>
<proteinExistence type="predicted"/>
<dbReference type="Proteomes" id="UP000178851">
    <property type="component" value="Unassembled WGS sequence"/>
</dbReference>
<organism evidence="1 2">
    <name type="scientific">Candidatus Woesebacteria bacterium RIFCSPHIGHO2_01_FULL_39_28</name>
    <dbReference type="NCBI Taxonomy" id="1802496"/>
    <lineage>
        <taxon>Bacteria</taxon>
        <taxon>Candidatus Woeseibacteriota</taxon>
    </lineage>
</organism>
<accession>A0A1F7YL16</accession>
<reference evidence="1 2" key="1">
    <citation type="journal article" date="2016" name="Nat. Commun.">
        <title>Thousands of microbial genomes shed light on interconnected biogeochemical processes in an aquifer system.</title>
        <authorList>
            <person name="Anantharaman K."/>
            <person name="Brown C.T."/>
            <person name="Hug L.A."/>
            <person name="Sharon I."/>
            <person name="Castelle C.J."/>
            <person name="Probst A.J."/>
            <person name="Thomas B.C."/>
            <person name="Singh A."/>
            <person name="Wilkins M.J."/>
            <person name="Karaoz U."/>
            <person name="Brodie E.L."/>
            <person name="Williams K.H."/>
            <person name="Hubbard S.S."/>
            <person name="Banfield J.F."/>
        </authorList>
    </citation>
    <scope>NUCLEOTIDE SEQUENCE [LARGE SCALE GENOMIC DNA]</scope>
</reference>
<evidence type="ECO:0000313" key="2">
    <source>
        <dbReference type="Proteomes" id="UP000178851"/>
    </source>
</evidence>
<sequence>MSKLFLEILDEKRLTVFKALRGFRDTGVLGGGTSLALQIGHRRSYDFDVFTFESLKPLLWKQIRKIFGAGWVRTLDIQDQINLVTPTGISLTFFYDDYKFLFKPIKTDHLDLMDPRDLSTTKAVAIGRRGKWRDYVDIYFLLKNNIVTLEQIIEFSEKRTGSEFPTRLFLQQLVYFDDITDYKIDFIDKEILPEEIKNFLIQETKKIRF</sequence>
<name>A0A1F7YL16_9BACT</name>
<dbReference type="InterPro" id="IPR014942">
    <property type="entry name" value="AbiEii"/>
</dbReference>
<comment type="caution">
    <text evidence="1">The sequence shown here is derived from an EMBL/GenBank/DDBJ whole genome shotgun (WGS) entry which is preliminary data.</text>
</comment>
<evidence type="ECO:0000313" key="1">
    <source>
        <dbReference type="EMBL" id="OGM27993.1"/>
    </source>
</evidence>
<gene>
    <name evidence="1" type="ORF">A2627_00415</name>
</gene>
<dbReference type="EMBL" id="MGGI01000001">
    <property type="protein sequence ID" value="OGM27993.1"/>
    <property type="molecule type" value="Genomic_DNA"/>
</dbReference>
<evidence type="ECO:0008006" key="3">
    <source>
        <dbReference type="Google" id="ProtNLM"/>
    </source>
</evidence>